<evidence type="ECO:0000256" key="12">
    <source>
        <dbReference type="ARBA" id="ARBA00026121"/>
    </source>
</evidence>
<dbReference type="InterPro" id="IPR042099">
    <property type="entry name" value="ANL_N_sf"/>
</dbReference>
<comment type="pathway">
    <text evidence="3">Lipid metabolism; fatty acid beta-oxidation.</text>
</comment>
<evidence type="ECO:0000256" key="13">
    <source>
        <dbReference type="ARBA" id="ARBA00039545"/>
    </source>
</evidence>
<dbReference type="GO" id="GO:0004467">
    <property type="term" value="F:long-chain fatty acid-CoA ligase activity"/>
    <property type="evidence" value="ECO:0007669"/>
    <property type="project" value="UniProtKB-EC"/>
</dbReference>
<dbReference type="InterPro" id="IPR045851">
    <property type="entry name" value="AMP-bd_C_sf"/>
</dbReference>
<keyword evidence="10" id="KW-0443">Lipid metabolism</keyword>
<dbReference type="SUPFAM" id="SSF56801">
    <property type="entry name" value="Acetyl-CoA synthetase-like"/>
    <property type="match status" value="1"/>
</dbReference>
<dbReference type="Gene3D" id="3.40.50.12780">
    <property type="entry name" value="N-terminal domain of ligase-like"/>
    <property type="match status" value="1"/>
</dbReference>
<evidence type="ECO:0000256" key="7">
    <source>
        <dbReference type="ARBA" id="ARBA00022832"/>
    </source>
</evidence>
<evidence type="ECO:0000259" key="16">
    <source>
        <dbReference type="Pfam" id="PF13193"/>
    </source>
</evidence>
<dbReference type="FunFam" id="3.30.300.30:FF:000006">
    <property type="entry name" value="Long-chain-fatty-acid--CoA ligase FadD"/>
    <property type="match status" value="1"/>
</dbReference>
<keyword evidence="9" id="KW-0460">Magnesium</keyword>
<evidence type="ECO:0000313" key="17">
    <source>
        <dbReference type="EMBL" id="APO83738.1"/>
    </source>
</evidence>
<dbReference type="Gene3D" id="3.30.300.30">
    <property type="match status" value="1"/>
</dbReference>
<dbReference type="CDD" id="cd05936">
    <property type="entry name" value="FC-FACS_FadD_like"/>
    <property type="match status" value="1"/>
</dbReference>
<dbReference type="EMBL" id="CP018743">
    <property type="protein sequence ID" value="APO83738.1"/>
    <property type="molecule type" value="Genomic_DNA"/>
</dbReference>
<feature type="domain" description="AMP-binding enzyme C-terminal" evidence="16">
    <location>
        <begin position="478"/>
        <end position="552"/>
    </location>
</feature>
<evidence type="ECO:0000256" key="6">
    <source>
        <dbReference type="ARBA" id="ARBA00022741"/>
    </source>
</evidence>
<dbReference type="NCBIfam" id="NF009139">
    <property type="entry name" value="PRK12492.1"/>
    <property type="match status" value="1"/>
</dbReference>
<dbReference type="GO" id="GO:0005524">
    <property type="term" value="F:ATP binding"/>
    <property type="evidence" value="ECO:0007669"/>
    <property type="project" value="UniProtKB-KW"/>
</dbReference>
<organism evidence="17 18">
    <name type="scientific">Pseudomonas putida</name>
    <name type="common">Arthrobacter siderocapsulatus</name>
    <dbReference type="NCBI Taxonomy" id="303"/>
    <lineage>
        <taxon>Bacteria</taxon>
        <taxon>Pseudomonadati</taxon>
        <taxon>Pseudomonadota</taxon>
        <taxon>Gammaproteobacteria</taxon>
        <taxon>Pseudomonadales</taxon>
        <taxon>Pseudomonadaceae</taxon>
        <taxon>Pseudomonas</taxon>
    </lineage>
</organism>
<dbReference type="InterPro" id="IPR025110">
    <property type="entry name" value="AMP-bd_C"/>
</dbReference>
<keyword evidence="7" id="KW-0276">Fatty acid metabolism</keyword>
<dbReference type="PANTHER" id="PTHR43767">
    <property type="entry name" value="LONG-CHAIN-FATTY-ACID--COA LIGASE"/>
    <property type="match status" value="1"/>
</dbReference>
<proteinExistence type="inferred from homology"/>
<keyword evidence="11" id="KW-0472">Membrane</keyword>
<comment type="cofactor">
    <cofactor evidence="1">
        <name>Mg(2+)</name>
        <dbReference type="ChEBI" id="CHEBI:18420"/>
    </cofactor>
</comment>
<comment type="similarity">
    <text evidence="4">Belongs to the ATP-dependent AMP-binding enzyme family.</text>
</comment>
<comment type="subcellular location">
    <subcellularLocation>
        <location evidence="2">Membrane</location>
        <topology evidence="2">Peripheral membrane protein</topology>
    </subcellularLocation>
</comment>
<feature type="domain" description="AMP-dependent synthetase/ligase" evidence="15">
    <location>
        <begin position="30"/>
        <end position="427"/>
    </location>
</feature>
<name>A0A1L5PU86_PSEPU</name>
<evidence type="ECO:0000256" key="14">
    <source>
        <dbReference type="ARBA" id="ARBA00042773"/>
    </source>
</evidence>
<accession>A0A1L5PU86</accession>
<dbReference type="RefSeq" id="WP_015271310.1">
    <property type="nucleotide sequence ID" value="NZ_CP018743.1"/>
</dbReference>
<evidence type="ECO:0000256" key="8">
    <source>
        <dbReference type="ARBA" id="ARBA00022840"/>
    </source>
</evidence>
<evidence type="ECO:0000256" key="10">
    <source>
        <dbReference type="ARBA" id="ARBA00023098"/>
    </source>
</evidence>
<sequence length="562" mass="61722">MQADFWNDKRPAGVPSTIDINAYTSVVEVFERSCKRFADRPAFSNLGVTLTYAELERHSAAFAAWLQQHTDLKPGDRIAVQMPNVLQYPIAVFGALRAGLIVVNTNPLYTEREMRHQFKDSGARALVYLNMFGKRVQEVLPDTGIEYLIEARMGDMLPTAKGWLVNTVVDKVKKMVPAYQLPQAVSFKQVLRQGRELSHKPVPLSLDDTAVLQYTGGTTGLAKGAMLTHGNLVANMLQVLACFSQHGPDGQKLIKDGQEVMIAPLPLYHIYAFTANCMCMMVTGNHNVLITNPRDISGFIKELGKWRFSALLGLNTLFVALMDHPGFRQLDFSALKVTNSGGTALVKATAERWEALTGCRIVEGYGLTETSPVASTNPYGQLARLGTVGIPVAGTAFKVIDDDGNELPLGERGELCIKGPQVMKGYWQQPEATAQALDAEGWFKTGDIAVIDPDGFTRIVDRKKDMIIVSGFNVYPNEIEDVVMGHPKVANCAAIGVPDERSGEAVKLFVVPREGGLSVDELKAYCKANFTGYKVPKHIVLRESLPMTPVGKILRRELRDIA</sequence>
<keyword evidence="6" id="KW-0547">Nucleotide-binding</keyword>
<dbReference type="PROSITE" id="PS00455">
    <property type="entry name" value="AMP_BINDING"/>
    <property type="match status" value="1"/>
</dbReference>
<evidence type="ECO:0000256" key="11">
    <source>
        <dbReference type="ARBA" id="ARBA00023136"/>
    </source>
</evidence>
<dbReference type="PANTHER" id="PTHR43767:SF8">
    <property type="entry name" value="LONG-CHAIN-FATTY-ACID--COA LIGASE"/>
    <property type="match status" value="1"/>
</dbReference>
<dbReference type="InterPro" id="IPR000873">
    <property type="entry name" value="AMP-dep_synth/lig_dom"/>
</dbReference>
<dbReference type="AlphaFoldDB" id="A0A1L5PU86"/>
<dbReference type="Proteomes" id="UP000185146">
    <property type="component" value="Chromosome"/>
</dbReference>
<dbReference type="InterPro" id="IPR020845">
    <property type="entry name" value="AMP-binding_CS"/>
</dbReference>
<dbReference type="Pfam" id="PF13193">
    <property type="entry name" value="AMP-binding_C"/>
    <property type="match status" value="1"/>
</dbReference>
<keyword evidence="8" id="KW-0067">ATP-binding</keyword>
<dbReference type="InterPro" id="IPR050237">
    <property type="entry name" value="ATP-dep_AMP-bd_enzyme"/>
</dbReference>
<evidence type="ECO:0000256" key="4">
    <source>
        <dbReference type="ARBA" id="ARBA00006432"/>
    </source>
</evidence>
<evidence type="ECO:0000256" key="9">
    <source>
        <dbReference type="ARBA" id="ARBA00022842"/>
    </source>
</evidence>
<keyword evidence="5 17" id="KW-0436">Ligase</keyword>
<dbReference type="EC" id="6.2.1.3" evidence="12"/>
<evidence type="ECO:0000256" key="5">
    <source>
        <dbReference type="ARBA" id="ARBA00022598"/>
    </source>
</evidence>
<dbReference type="Pfam" id="PF00501">
    <property type="entry name" value="AMP-binding"/>
    <property type="match status" value="1"/>
</dbReference>
<evidence type="ECO:0000256" key="2">
    <source>
        <dbReference type="ARBA" id="ARBA00004170"/>
    </source>
</evidence>
<evidence type="ECO:0000313" key="18">
    <source>
        <dbReference type="Proteomes" id="UP000185146"/>
    </source>
</evidence>
<reference evidence="17 18" key="1">
    <citation type="submission" date="2016-12" db="EMBL/GenBank/DDBJ databases">
        <title>Draft Genome Sequence of Mercury Resistant Pseudomonas DRA525.</title>
        <authorList>
            <person name="Drace K.M."/>
        </authorList>
    </citation>
    <scope>NUCLEOTIDE SEQUENCE [LARGE SCALE GENOMIC DNA]</scope>
    <source>
        <strain evidence="17 18">DRA525</strain>
    </source>
</reference>
<evidence type="ECO:0000256" key="1">
    <source>
        <dbReference type="ARBA" id="ARBA00001946"/>
    </source>
</evidence>
<protein>
    <recommendedName>
        <fullName evidence="13">Long-chain-fatty-acid--CoA ligase</fullName>
        <ecNumber evidence="12">6.2.1.3</ecNumber>
    </recommendedName>
    <alternativeName>
        <fullName evidence="14">Long-chain acyl-CoA synthetase</fullName>
    </alternativeName>
</protein>
<dbReference type="FunFam" id="3.40.50.12780:FF:000003">
    <property type="entry name" value="Long-chain-fatty-acid--CoA ligase FadD"/>
    <property type="match status" value="1"/>
</dbReference>
<evidence type="ECO:0000259" key="15">
    <source>
        <dbReference type="Pfam" id="PF00501"/>
    </source>
</evidence>
<gene>
    <name evidence="17" type="ORF">BL240_20785</name>
</gene>
<dbReference type="GO" id="GO:0016020">
    <property type="term" value="C:membrane"/>
    <property type="evidence" value="ECO:0007669"/>
    <property type="project" value="UniProtKB-SubCell"/>
</dbReference>
<dbReference type="NCBIfam" id="NF004229">
    <property type="entry name" value="PRK05677.1"/>
    <property type="match status" value="1"/>
</dbReference>
<evidence type="ECO:0000256" key="3">
    <source>
        <dbReference type="ARBA" id="ARBA00005005"/>
    </source>
</evidence>